<evidence type="ECO:0000256" key="6">
    <source>
        <dbReference type="ARBA" id="ARBA00048785"/>
    </source>
</evidence>
<dbReference type="InterPro" id="IPR034964">
    <property type="entry name" value="LS"/>
</dbReference>
<comment type="pathway">
    <text evidence="1 7">Cofactor biosynthesis; riboflavin biosynthesis; riboflavin from 2-hydroxy-3-oxobutyl phosphate and 5-amino-6-(D-ribitylamino)uracil: step 1/2.</text>
</comment>
<keyword evidence="5 7" id="KW-0808">Transferase</keyword>
<comment type="catalytic activity">
    <reaction evidence="6 7">
        <text>(2S)-2-hydroxy-3-oxobutyl phosphate + 5-amino-6-(D-ribitylamino)uracil = 6,7-dimethyl-8-(1-D-ribityl)lumazine + phosphate + 2 H2O + H(+)</text>
        <dbReference type="Rhea" id="RHEA:26152"/>
        <dbReference type="ChEBI" id="CHEBI:15377"/>
        <dbReference type="ChEBI" id="CHEBI:15378"/>
        <dbReference type="ChEBI" id="CHEBI:15934"/>
        <dbReference type="ChEBI" id="CHEBI:43474"/>
        <dbReference type="ChEBI" id="CHEBI:58201"/>
        <dbReference type="ChEBI" id="CHEBI:58830"/>
        <dbReference type="EC" id="2.5.1.78"/>
    </reaction>
</comment>
<comment type="function">
    <text evidence="7">Catalyzes the formation of 6,7-dimethyl-8-ribityllumazine by condensation of 5-amino-6-(D-ribitylamino)uracil with 3,4-dihydroxy-2-butanone 4-phosphate. This is the penultimate step in the biosynthesis of riboflavin.</text>
</comment>
<feature type="active site" description="Proton donor" evidence="7">
    <location>
        <position position="88"/>
    </location>
</feature>
<dbReference type="Proteomes" id="UP000050929">
    <property type="component" value="Unassembled WGS sequence"/>
</dbReference>
<reference evidence="8 9" key="1">
    <citation type="journal article" date="2015" name="Genome Announc.">
        <title>Expanding the biotechnology potential of lactobacilli through comparative genomics of 213 strains and associated genera.</title>
        <authorList>
            <person name="Sun Z."/>
            <person name="Harris H.M."/>
            <person name="McCann A."/>
            <person name="Guo C."/>
            <person name="Argimon S."/>
            <person name="Zhang W."/>
            <person name="Yang X."/>
            <person name="Jeffery I.B."/>
            <person name="Cooney J.C."/>
            <person name="Kagawa T.F."/>
            <person name="Liu W."/>
            <person name="Song Y."/>
            <person name="Salvetti E."/>
            <person name="Wrobel A."/>
            <person name="Rasinkangas P."/>
            <person name="Parkhill J."/>
            <person name="Rea M.C."/>
            <person name="O'Sullivan O."/>
            <person name="Ritari J."/>
            <person name="Douillard F.P."/>
            <person name="Paul Ross R."/>
            <person name="Yang R."/>
            <person name="Briner A.E."/>
            <person name="Felis G.E."/>
            <person name="de Vos W.M."/>
            <person name="Barrangou R."/>
            <person name="Klaenhammer T.R."/>
            <person name="Caufield P.W."/>
            <person name="Cui Y."/>
            <person name="Zhang H."/>
            <person name="O'Toole P.W."/>
        </authorList>
    </citation>
    <scope>NUCLEOTIDE SEQUENCE [LARGE SCALE GENOMIC DNA]</scope>
    <source>
        <strain evidence="8 9">DSM 20183</strain>
    </source>
</reference>
<name>A0A0R1J1K0_9LACO</name>
<keyword evidence="9" id="KW-1185">Reference proteome</keyword>
<dbReference type="HAMAP" id="MF_00178">
    <property type="entry name" value="Lumazine_synth"/>
    <property type="match status" value="1"/>
</dbReference>
<gene>
    <name evidence="7" type="primary">ribH</name>
    <name evidence="8" type="ORF">FC72_GL001445</name>
</gene>
<keyword evidence="4 7" id="KW-0686">Riboflavin biosynthesis</keyword>
<feature type="binding site" evidence="7">
    <location>
        <begin position="85"/>
        <end position="86"/>
    </location>
    <ligand>
        <name>(2S)-2-hydroxy-3-oxobutyl phosphate</name>
        <dbReference type="ChEBI" id="CHEBI:58830"/>
    </ligand>
</feature>
<evidence type="ECO:0000256" key="5">
    <source>
        <dbReference type="ARBA" id="ARBA00022679"/>
    </source>
</evidence>
<comment type="similarity">
    <text evidence="2 7">Belongs to the DMRL synthase family.</text>
</comment>
<protein>
    <recommendedName>
        <fullName evidence="3 7">6,7-dimethyl-8-ribityllumazine synthase</fullName>
        <shortName evidence="7">DMRL synthase</shortName>
        <shortName evidence="7">LS</shortName>
        <shortName evidence="7">Lumazine synthase</shortName>
        <ecNumber evidence="3 7">2.5.1.78</ecNumber>
    </recommendedName>
</protein>
<dbReference type="CDD" id="cd09209">
    <property type="entry name" value="Lumazine_synthase-I"/>
    <property type="match status" value="1"/>
</dbReference>
<comment type="caution">
    <text evidence="8">The sequence shown here is derived from an EMBL/GenBank/DDBJ whole genome shotgun (WGS) entry which is preliminary data.</text>
</comment>
<feature type="binding site" evidence="7">
    <location>
        <position position="127"/>
    </location>
    <ligand>
        <name>(2S)-2-hydroxy-3-oxobutyl phosphate</name>
        <dbReference type="ChEBI" id="CHEBI:58830"/>
    </ligand>
</feature>
<dbReference type="OrthoDB" id="9809709at2"/>
<dbReference type="Pfam" id="PF00885">
    <property type="entry name" value="DMRL_synthase"/>
    <property type="match status" value="1"/>
</dbReference>
<dbReference type="STRING" id="1423811.FC72_GL001445"/>
<dbReference type="GO" id="GO:0000906">
    <property type="term" value="F:6,7-dimethyl-8-ribityllumazine synthase activity"/>
    <property type="evidence" value="ECO:0007669"/>
    <property type="project" value="UniProtKB-UniRule"/>
</dbReference>
<dbReference type="EC" id="2.5.1.78" evidence="3 7"/>
<evidence type="ECO:0000256" key="2">
    <source>
        <dbReference type="ARBA" id="ARBA00007424"/>
    </source>
</evidence>
<proteinExistence type="inferred from homology"/>
<feature type="binding site" evidence="7">
    <location>
        <begin position="80"/>
        <end position="82"/>
    </location>
    <ligand>
        <name>5-amino-6-(D-ribitylamino)uracil</name>
        <dbReference type="ChEBI" id="CHEBI:15934"/>
    </ligand>
</feature>
<dbReference type="SUPFAM" id="SSF52121">
    <property type="entry name" value="Lumazine synthase"/>
    <property type="match status" value="1"/>
</dbReference>
<dbReference type="PANTHER" id="PTHR21058">
    <property type="entry name" value="6,7-DIMETHYL-8-RIBITYLLUMAZINE SYNTHASE DMRL SYNTHASE LUMAZINE SYNTHASE"/>
    <property type="match status" value="1"/>
</dbReference>
<dbReference type="UniPathway" id="UPA00275">
    <property type="reaction ID" value="UER00404"/>
</dbReference>
<dbReference type="AlphaFoldDB" id="A0A0R1J1K0"/>
<feature type="binding site" evidence="7">
    <location>
        <position position="22"/>
    </location>
    <ligand>
        <name>5-amino-6-(D-ribitylamino)uracil</name>
        <dbReference type="ChEBI" id="CHEBI:15934"/>
    </ligand>
</feature>
<dbReference type="InterPro" id="IPR002180">
    <property type="entry name" value="LS/RS"/>
</dbReference>
<dbReference type="GO" id="GO:0009231">
    <property type="term" value="P:riboflavin biosynthetic process"/>
    <property type="evidence" value="ECO:0007669"/>
    <property type="project" value="UniProtKB-UniRule"/>
</dbReference>
<dbReference type="GO" id="GO:0005829">
    <property type="term" value="C:cytosol"/>
    <property type="evidence" value="ECO:0007669"/>
    <property type="project" value="TreeGrafter"/>
</dbReference>
<evidence type="ECO:0000256" key="7">
    <source>
        <dbReference type="HAMAP-Rule" id="MF_00178"/>
    </source>
</evidence>
<sequence>MQEITTKQIKNAKKIGIVVADFNSVVTNALLKGAVQKLQESSITSDQILVVHVPGALELSRIVKKLSDSGLVDGIIALGAVIKGETNHYDYVCKETAAGLSQVSIQGRVPVMFGVLTTESLAQAIDRAGGKSGNKGTECASGIIQMLSVEAQIDSLV</sequence>
<dbReference type="RefSeq" id="WP_057764431.1">
    <property type="nucleotide sequence ID" value="NZ_AZDG01000003.1"/>
</dbReference>
<evidence type="ECO:0000256" key="3">
    <source>
        <dbReference type="ARBA" id="ARBA00012664"/>
    </source>
</evidence>
<evidence type="ECO:0000313" key="8">
    <source>
        <dbReference type="EMBL" id="KRK65374.1"/>
    </source>
</evidence>
<evidence type="ECO:0000256" key="4">
    <source>
        <dbReference type="ARBA" id="ARBA00022619"/>
    </source>
</evidence>
<dbReference type="InterPro" id="IPR036467">
    <property type="entry name" value="LS/RS_sf"/>
</dbReference>
<feature type="binding site" evidence="7">
    <location>
        <begin position="56"/>
        <end position="58"/>
    </location>
    <ligand>
        <name>5-amino-6-(D-ribitylamino)uracil</name>
        <dbReference type="ChEBI" id="CHEBI:15934"/>
    </ligand>
</feature>
<evidence type="ECO:0000313" key="9">
    <source>
        <dbReference type="Proteomes" id="UP000050929"/>
    </source>
</evidence>
<dbReference type="GO" id="GO:0009349">
    <property type="term" value="C:riboflavin synthase complex"/>
    <property type="evidence" value="ECO:0007669"/>
    <property type="project" value="UniProtKB-UniRule"/>
</dbReference>
<organism evidence="8 9">
    <name type="scientific">Companilactobacillus tucceti DSM 20183</name>
    <dbReference type="NCBI Taxonomy" id="1423811"/>
    <lineage>
        <taxon>Bacteria</taxon>
        <taxon>Bacillati</taxon>
        <taxon>Bacillota</taxon>
        <taxon>Bacilli</taxon>
        <taxon>Lactobacillales</taxon>
        <taxon>Lactobacillaceae</taxon>
        <taxon>Companilactobacillus</taxon>
    </lineage>
</organism>
<accession>A0A0R1J1K0</accession>
<dbReference type="Gene3D" id="3.40.50.960">
    <property type="entry name" value="Lumazine/riboflavin synthase"/>
    <property type="match status" value="1"/>
</dbReference>
<evidence type="ECO:0000256" key="1">
    <source>
        <dbReference type="ARBA" id="ARBA00004917"/>
    </source>
</evidence>
<dbReference type="PANTHER" id="PTHR21058:SF0">
    <property type="entry name" value="6,7-DIMETHYL-8-RIBITYLLUMAZINE SYNTHASE"/>
    <property type="match status" value="1"/>
</dbReference>
<dbReference type="EMBL" id="AZDG01000003">
    <property type="protein sequence ID" value="KRK65374.1"/>
    <property type="molecule type" value="Genomic_DNA"/>
</dbReference>
<dbReference type="PATRIC" id="fig|1423811.3.peg.1468"/>
<feature type="binding site" evidence="7">
    <location>
        <position position="113"/>
    </location>
    <ligand>
        <name>5-amino-6-(D-ribitylamino)uracil</name>
        <dbReference type="ChEBI" id="CHEBI:15934"/>
    </ligand>
</feature>
<dbReference type="NCBIfam" id="TIGR00114">
    <property type="entry name" value="lumazine-synth"/>
    <property type="match status" value="1"/>
</dbReference>